<evidence type="ECO:0000313" key="2">
    <source>
        <dbReference type="EMBL" id="PWK26829.1"/>
    </source>
</evidence>
<comment type="caution">
    <text evidence="2">The sequence shown here is derived from an EMBL/GenBank/DDBJ whole genome shotgun (WGS) entry which is preliminary data.</text>
</comment>
<evidence type="ECO:0000259" key="1">
    <source>
        <dbReference type="Pfam" id="PF09363"/>
    </source>
</evidence>
<proteinExistence type="predicted"/>
<dbReference type="InterPro" id="IPR018969">
    <property type="entry name" value="Xul5P/Fru6P_PKetolase_C"/>
</dbReference>
<protein>
    <submittedName>
        <fullName evidence="2">XFP-like protein</fullName>
    </submittedName>
</protein>
<dbReference type="RefSeq" id="WP_146246806.1">
    <property type="nucleotide sequence ID" value="NZ_QGGR01000059.1"/>
</dbReference>
<keyword evidence="3" id="KW-1185">Reference proteome</keyword>
<dbReference type="GO" id="GO:0005975">
    <property type="term" value="P:carbohydrate metabolic process"/>
    <property type="evidence" value="ECO:0007669"/>
    <property type="project" value="InterPro"/>
</dbReference>
<feature type="domain" description="Xylulose 5-phosphate/Fructose 6-phosphate phosphoketolase C-terminal" evidence="1">
    <location>
        <begin position="1"/>
        <end position="52"/>
    </location>
</feature>
<evidence type="ECO:0000313" key="3">
    <source>
        <dbReference type="Proteomes" id="UP000245697"/>
    </source>
</evidence>
<gene>
    <name evidence="2" type="ORF">BC793_15913</name>
</gene>
<reference evidence="2 3" key="1">
    <citation type="submission" date="2018-05" db="EMBL/GenBank/DDBJ databases">
        <title>Genomic Encyclopedia of Archaeal and Bacterial Type Strains, Phase II (KMG-II): from individual species to whole genera.</title>
        <authorList>
            <person name="Goeker M."/>
        </authorList>
    </citation>
    <scope>NUCLEOTIDE SEQUENCE [LARGE SCALE GENOMIC DNA]</scope>
    <source>
        <strain evidence="2 3">DSM 45184</strain>
    </source>
</reference>
<organism evidence="2 3">
    <name type="scientific">Actinoplanes xinjiangensis</name>
    <dbReference type="NCBI Taxonomy" id="512350"/>
    <lineage>
        <taxon>Bacteria</taxon>
        <taxon>Bacillati</taxon>
        <taxon>Actinomycetota</taxon>
        <taxon>Actinomycetes</taxon>
        <taxon>Micromonosporales</taxon>
        <taxon>Micromonosporaceae</taxon>
        <taxon>Actinoplanes</taxon>
    </lineage>
</organism>
<dbReference type="OrthoDB" id="5197039at2"/>
<dbReference type="InterPro" id="IPR009014">
    <property type="entry name" value="Transketo_C/PFOR_II"/>
</dbReference>
<sequence>SRYHLVIDAINNARRLPAGASEVKAWCEAQLAKHDKYVVEHLEDMPEVRDWSLGDWAEH</sequence>
<dbReference type="EMBL" id="QGGR01000059">
    <property type="protein sequence ID" value="PWK26829.1"/>
    <property type="molecule type" value="Genomic_DNA"/>
</dbReference>
<feature type="non-terminal residue" evidence="2">
    <location>
        <position position="1"/>
    </location>
</feature>
<accession>A0A316E8Y5</accession>
<dbReference type="Gene3D" id="3.40.50.920">
    <property type="match status" value="1"/>
</dbReference>
<name>A0A316E8Y5_9ACTN</name>
<dbReference type="AlphaFoldDB" id="A0A316E8Y5"/>
<dbReference type="GO" id="GO:0016832">
    <property type="term" value="F:aldehyde-lyase activity"/>
    <property type="evidence" value="ECO:0007669"/>
    <property type="project" value="InterPro"/>
</dbReference>
<dbReference type="Proteomes" id="UP000245697">
    <property type="component" value="Unassembled WGS sequence"/>
</dbReference>
<dbReference type="Pfam" id="PF09363">
    <property type="entry name" value="XFP_C"/>
    <property type="match status" value="1"/>
</dbReference>